<dbReference type="EMBL" id="HBFB01034464">
    <property type="protein sequence ID" value="CAD8695160.1"/>
    <property type="molecule type" value="Transcribed_RNA"/>
</dbReference>
<evidence type="ECO:0000256" key="3">
    <source>
        <dbReference type="ARBA" id="ARBA00023134"/>
    </source>
</evidence>
<dbReference type="NCBIfam" id="TIGR00231">
    <property type="entry name" value="small_GTP"/>
    <property type="match status" value="1"/>
</dbReference>
<reference evidence="5" key="1">
    <citation type="submission" date="2021-01" db="EMBL/GenBank/DDBJ databases">
        <authorList>
            <person name="Corre E."/>
            <person name="Pelletier E."/>
            <person name="Niang G."/>
            <person name="Scheremetjew M."/>
            <person name="Finn R."/>
            <person name="Kale V."/>
            <person name="Holt S."/>
            <person name="Cochrane G."/>
            <person name="Meng A."/>
            <person name="Brown T."/>
            <person name="Cohen L."/>
        </authorList>
    </citation>
    <scope>NUCLEOTIDE SEQUENCE</scope>
    <source>
        <strain evidence="5">SAG 11-49</strain>
    </source>
</reference>
<name>A0A7S0X0W9_9CHLO</name>
<dbReference type="AlphaFoldDB" id="A0A7S0X0W9"/>
<protein>
    <submittedName>
        <fullName evidence="5">Uncharacterized protein</fullName>
    </submittedName>
</protein>
<comment type="subcellular location">
    <subcellularLocation>
        <location evidence="4">Endomembrane system</location>
        <topology evidence="4">Lipid-anchor</topology>
    </subcellularLocation>
</comment>
<evidence type="ECO:0000256" key="4">
    <source>
        <dbReference type="ARBA" id="ARBA00037868"/>
    </source>
</evidence>
<dbReference type="SMART" id="SM00175">
    <property type="entry name" value="RAB"/>
    <property type="match status" value="1"/>
</dbReference>
<proteinExistence type="inferred from homology"/>
<dbReference type="Pfam" id="PF00071">
    <property type="entry name" value="Ras"/>
    <property type="match status" value="1"/>
</dbReference>
<evidence type="ECO:0000256" key="1">
    <source>
        <dbReference type="ARBA" id="ARBA00006270"/>
    </source>
</evidence>
<dbReference type="InterPro" id="IPR005225">
    <property type="entry name" value="Small_GTP-bd"/>
</dbReference>
<evidence type="ECO:0000256" key="2">
    <source>
        <dbReference type="ARBA" id="ARBA00022741"/>
    </source>
</evidence>
<dbReference type="SUPFAM" id="SSF52540">
    <property type="entry name" value="P-loop containing nucleoside triphosphate hydrolases"/>
    <property type="match status" value="1"/>
</dbReference>
<dbReference type="GO" id="GO:0012505">
    <property type="term" value="C:endomembrane system"/>
    <property type="evidence" value="ECO:0007669"/>
    <property type="project" value="UniProtKB-SubCell"/>
</dbReference>
<dbReference type="PANTHER" id="PTHR47977">
    <property type="entry name" value="RAS-RELATED PROTEIN RAB"/>
    <property type="match status" value="1"/>
</dbReference>
<dbReference type="GO" id="GO:0005525">
    <property type="term" value="F:GTP binding"/>
    <property type="evidence" value="ECO:0007669"/>
    <property type="project" value="UniProtKB-KW"/>
</dbReference>
<dbReference type="SMART" id="SM00176">
    <property type="entry name" value="RAN"/>
    <property type="match status" value="1"/>
</dbReference>
<evidence type="ECO:0000313" key="5">
    <source>
        <dbReference type="EMBL" id="CAD8695160.1"/>
    </source>
</evidence>
<dbReference type="SMART" id="SM00174">
    <property type="entry name" value="RHO"/>
    <property type="match status" value="1"/>
</dbReference>
<dbReference type="Gene3D" id="3.40.50.300">
    <property type="entry name" value="P-loop containing nucleotide triphosphate hydrolases"/>
    <property type="match status" value="1"/>
</dbReference>
<dbReference type="PRINTS" id="PR00449">
    <property type="entry name" value="RASTRNSFRMNG"/>
</dbReference>
<dbReference type="PROSITE" id="PS51420">
    <property type="entry name" value="RHO"/>
    <property type="match status" value="1"/>
</dbReference>
<dbReference type="PROSITE" id="PS51419">
    <property type="entry name" value="RAB"/>
    <property type="match status" value="1"/>
</dbReference>
<dbReference type="SMART" id="SM00173">
    <property type="entry name" value="RAS"/>
    <property type="match status" value="1"/>
</dbReference>
<accession>A0A7S0X0W9</accession>
<keyword evidence="3" id="KW-0342">GTP-binding</keyword>
<dbReference type="InterPro" id="IPR050227">
    <property type="entry name" value="Rab"/>
</dbReference>
<dbReference type="GO" id="GO:0003924">
    <property type="term" value="F:GTPase activity"/>
    <property type="evidence" value="ECO:0007669"/>
    <property type="project" value="InterPro"/>
</dbReference>
<dbReference type="PROSITE" id="PS51421">
    <property type="entry name" value="RAS"/>
    <property type="match status" value="1"/>
</dbReference>
<organism evidence="5">
    <name type="scientific">Chlamydomonas leiostraca</name>
    <dbReference type="NCBI Taxonomy" id="1034604"/>
    <lineage>
        <taxon>Eukaryota</taxon>
        <taxon>Viridiplantae</taxon>
        <taxon>Chlorophyta</taxon>
        <taxon>core chlorophytes</taxon>
        <taxon>Chlorophyceae</taxon>
        <taxon>CS clade</taxon>
        <taxon>Chlamydomonadales</taxon>
        <taxon>Chlamydomonadaceae</taxon>
        <taxon>Chlamydomonas</taxon>
    </lineage>
</organism>
<dbReference type="FunFam" id="3.40.50.300:FF:001447">
    <property type="entry name" value="Ras-related protein Rab-1B"/>
    <property type="match status" value="1"/>
</dbReference>
<dbReference type="InterPro" id="IPR001806">
    <property type="entry name" value="Small_GTPase"/>
</dbReference>
<gene>
    <name evidence="5" type="ORF">CLEI1391_LOCUS19346</name>
</gene>
<keyword evidence="2" id="KW-0547">Nucleotide-binding</keyword>
<comment type="similarity">
    <text evidence="1">Belongs to the small GTPase superfamily. Rab family.</text>
</comment>
<sequence>MQTSTGGGEHVDHTFKILLIGDSSVGKSSLLTRFTSGSYSEQTPATIGVDFAVKYVTLDVGDGYTKRIKLLLWDTAGQEKFRTLTSTFYRGAKGVILVYDVTREATLRSLDEYWLPEASAYASAMEPVKMVVANKTDLGTQRQVSTQEGHDFARRHGCLFVETSAKANVAVGQAFEELLLKILETPGLLDAPGAGGVKLNQAARAQDSACYC</sequence>
<dbReference type="InterPro" id="IPR027417">
    <property type="entry name" value="P-loop_NTPase"/>
</dbReference>